<protein>
    <recommendedName>
        <fullName evidence="4">Carboxylic ester hydrolase</fullName>
        <ecNumber evidence="4">3.1.1.-</ecNumber>
    </recommendedName>
</protein>
<dbReference type="PANTHER" id="PTHR11559">
    <property type="entry name" value="CARBOXYLESTERASE"/>
    <property type="match status" value="1"/>
</dbReference>
<dbReference type="GeneID" id="85351673"/>
<dbReference type="InterPro" id="IPR050309">
    <property type="entry name" value="Type-B_Carboxylest/Lipase"/>
</dbReference>
<feature type="domain" description="Carboxylesterase type B" evidence="5">
    <location>
        <begin position="10"/>
        <end position="113"/>
    </location>
</feature>
<dbReference type="InterPro" id="IPR002018">
    <property type="entry name" value="CarbesteraseB"/>
</dbReference>
<dbReference type="GO" id="GO:0016787">
    <property type="term" value="F:hydrolase activity"/>
    <property type="evidence" value="ECO:0007669"/>
    <property type="project" value="UniProtKB-KW"/>
</dbReference>
<dbReference type="PROSITE" id="PS00122">
    <property type="entry name" value="CARBOXYLESTERASE_B_1"/>
    <property type="match status" value="1"/>
</dbReference>
<proteinExistence type="inferred from homology"/>
<dbReference type="AlphaFoldDB" id="A0AA39MN38"/>
<dbReference type="Gene3D" id="3.40.50.1820">
    <property type="entry name" value="alpha/beta hydrolase"/>
    <property type="match status" value="1"/>
</dbReference>
<dbReference type="Proteomes" id="UP001175211">
    <property type="component" value="Unassembled WGS sequence"/>
</dbReference>
<evidence type="ECO:0000313" key="6">
    <source>
        <dbReference type="EMBL" id="KAK0440387.1"/>
    </source>
</evidence>
<dbReference type="InterPro" id="IPR029058">
    <property type="entry name" value="AB_hydrolase_fold"/>
</dbReference>
<sequence>MRNIANDALLVPVLVYIHGGSYVYGNPATFPFDHWVHQSLNVVIVIIYYRLSSFGFLAISEFSDTANGDFNVGFLDQTQALKWVKRHIRAFGGDPSRVTINGQSAGGASASRPTLVFEMNSSR</sequence>
<keyword evidence="3 4" id="KW-0378">Hydrolase</keyword>
<accession>A0AA39MN38</accession>
<organism evidence="6 7">
    <name type="scientific">Armillaria tabescens</name>
    <name type="common">Ringless honey mushroom</name>
    <name type="synonym">Agaricus tabescens</name>
    <dbReference type="NCBI Taxonomy" id="1929756"/>
    <lineage>
        <taxon>Eukaryota</taxon>
        <taxon>Fungi</taxon>
        <taxon>Dikarya</taxon>
        <taxon>Basidiomycota</taxon>
        <taxon>Agaricomycotina</taxon>
        <taxon>Agaricomycetes</taxon>
        <taxon>Agaricomycetidae</taxon>
        <taxon>Agaricales</taxon>
        <taxon>Marasmiineae</taxon>
        <taxon>Physalacriaceae</taxon>
        <taxon>Desarmillaria</taxon>
    </lineage>
</organism>
<gene>
    <name evidence="6" type="ORF">EV420DRAFT_1279200</name>
</gene>
<comment type="caution">
    <text evidence="6">The sequence shown here is derived from an EMBL/GenBank/DDBJ whole genome shotgun (WGS) entry which is preliminary data.</text>
</comment>
<evidence type="ECO:0000256" key="2">
    <source>
        <dbReference type="ARBA" id="ARBA00010515"/>
    </source>
</evidence>
<comment type="similarity">
    <text evidence="1 4">Belongs to the type-B carboxylesterase/lipase family.</text>
</comment>
<dbReference type="PROSITE" id="PS01173">
    <property type="entry name" value="LIPASE_GDXG_HIS"/>
    <property type="match status" value="1"/>
</dbReference>
<evidence type="ECO:0000256" key="1">
    <source>
        <dbReference type="ARBA" id="ARBA00005964"/>
    </source>
</evidence>
<evidence type="ECO:0000256" key="4">
    <source>
        <dbReference type="RuleBase" id="RU361235"/>
    </source>
</evidence>
<dbReference type="EMBL" id="JAUEPS010000077">
    <property type="protein sequence ID" value="KAK0440387.1"/>
    <property type="molecule type" value="Genomic_DNA"/>
</dbReference>
<dbReference type="EC" id="3.1.1.-" evidence="4"/>
<name>A0AA39MN38_ARMTA</name>
<comment type="similarity">
    <text evidence="2">Belongs to the 'GDXG' lipolytic enzyme family.</text>
</comment>
<keyword evidence="7" id="KW-1185">Reference proteome</keyword>
<dbReference type="SUPFAM" id="SSF53474">
    <property type="entry name" value="alpha/beta-Hydrolases"/>
    <property type="match status" value="1"/>
</dbReference>
<evidence type="ECO:0000259" key="5">
    <source>
        <dbReference type="Pfam" id="PF00135"/>
    </source>
</evidence>
<dbReference type="Pfam" id="PF00135">
    <property type="entry name" value="COesterase"/>
    <property type="match status" value="1"/>
</dbReference>
<dbReference type="InterPro" id="IPR002168">
    <property type="entry name" value="Lipase_GDXG_HIS_AS"/>
</dbReference>
<evidence type="ECO:0000256" key="3">
    <source>
        <dbReference type="ARBA" id="ARBA00022801"/>
    </source>
</evidence>
<evidence type="ECO:0000313" key="7">
    <source>
        <dbReference type="Proteomes" id="UP001175211"/>
    </source>
</evidence>
<dbReference type="RefSeq" id="XP_060323548.1">
    <property type="nucleotide sequence ID" value="XM_060468125.1"/>
</dbReference>
<reference evidence="6" key="1">
    <citation type="submission" date="2023-06" db="EMBL/GenBank/DDBJ databases">
        <authorList>
            <consortium name="Lawrence Berkeley National Laboratory"/>
            <person name="Ahrendt S."/>
            <person name="Sahu N."/>
            <person name="Indic B."/>
            <person name="Wong-Bajracharya J."/>
            <person name="Merenyi Z."/>
            <person name="Ke H.-M."/>
            <person name="Monk M."/>
            <person name="Kocsube S."/>
            <person name="Drula E."/>
            <person name="Lipzen A."/>
            <person name="Balint B."/>
            <person name="Henrissat B."/>
            <person name="Andreopoulos B."/>
            <person name="Martin F.M."/>
            <person name="Harder C.B."/>
            <person name="Rigling D."/>
            <person name="Ford K.L."/>
            <person name="Foster G.D."/>
            <person name="Pangilinan J."/>
            <person name="Papanicolaou A."/>
            <person name="Barry K."/>
            <person name="LaButti K."/>
            <person name="Viragh M."/>
            <person name="Koriabine M."/>
            <person name="Yan M."/>
            <person name="Riley R."/>
            <person name="Champramary S."/>
            <person name="Plett K.L."/>
            <person name="Tsai I.J."/>
            <person name="Slot J."/>
            <person name="Sipos G."/>
            <person name="Plett J."/>
            <person name="Nagy L.G."/>
            <person name="Grigoriev I.V."/>
        </authorList>
    </citation>
    <scope>NUCLEOTIDE SEQUENCE</scope>
    <source>
        <strain evidence="6">CCBAS 213</strain>
    </source>
</reference>
<dbReference type="InterPro" id="IPR019826">
    <property type="entry name" value="Carboxylesterase_B_AS"/>
</dbReference>